<dbReference type="InterPro" id="IPR050491">
    <property type="entry name" value="AmpC-like"/>
</dbReference>
<dbReference type="RefSeq" id="WP_002832972.1">
    <property type="nucleotide sequence ID" value="NZ_CP157400.1"/>
</dbReference>
<gene>
    <name evidence="5" type="ORF">BB06_07995</name>
</gene>
<evidence type="ECO:0000259" key="4">
    <source>
        <dbReference type="Pfam" id="PF00144"/>
    </source>
</evidence>
<protein>
    <submittedName>
        <fullName evidence="5">Serine hydrolase domain-containing protein</fullName>
        <ecNumber evidence="5">3.1.1.103</ecNumber>
    </submittedName>
</protein>
<evidence type="ECO:0000256" key="2">
    <source>
        <dbReference type="ARBA" id="ARBA00023136"/>
    </source>
</evidence>
<feature type="transmembrane region" description="Helical" evidence="3">
    <location>
        <begin position="5"/>
        <end position="23"/>
    </location>
</feature>
<evidence type="ECO:0000256" key="3">
    <source>
        <dbReference type="SAM" id="Phobius"/>
    </source>
</evidence>
<reference evidence="5" key="1">
    <citation type="submission" date="2014-02" db="EMBL/GenBank/DDBJ databases">
        <authorList>
            <person name="Zhao D."/>
            <person name="Dong X."/>
            <person name="Li Y."/>
            <person name="Lv L."/>
            <person name="Zhao D."/>
            <person name="Gao Y."/>
            <person name="Wang Y."/>
            <person name="Li Y."/>
        </authorList>
    </citation>
    <scope>NUCLEOTIDE SEQUENCE</scope>
    <source>
        <strain evidence="5">CGMCC 7049</strain>
    </source>
</reference>
<dbReference type="InterPro" id="IPR001466">
    <property type="entry name" value="Beta-lactam-related"/>
</dbReference>
<evidence type="ECO:0000256" key="1">
    <source>
        <dbReference type="ARBA" id="ARBA00004370"/>
    </source>
</evidence>
<dbReference type="Pfam" id="PF00144">
    <property type="entry name" value="Beta-lactamase"/>
    <property type="match status" value="1"/>
</dbReference>
<accession>A0AAU7NKK8</accession>
<dbReference type="PANTHER" id="PTHR46825:SF11">
    <property type="entry name" value="PENICILLIN-BINDING PROTEIN 4"/>
    <property type="match status" value="1"/>
</dbReference>
<dbReference type="AlphaFoldDB" id="A0AAU7NKK8"/>
<sequence>MKKWIYTFIGILMFICIACYIVTLKKGDTVVSNTKTKTAITRIVDRKESGKLKKSLSKTKFSGTAVLIKNNKIVDSYVSGSATDVDKNMLTTTYEIDSLQKVLTAGLVMNQVNKGKLKLTDRVNKFIPDLPGSKYITIRELLDMNSGLSMKKMKFSGNNLSSAELLDVVIDNVRFDANTKKSGKWSYQPVNFVILSEILEEITGKSYKQLFDETYIKKLKLKQTEFAYDNNIKTNRAYGYVVKGNGDRIKQNPNGATVFSELGTGQVYMSAPDYYKLVASLLNGKILGTDAAKELYLPLGNGKYRAGLYTSKKPFYRYANGYGYGFESHVRISQDGKKAVVVFSNHQVSGNNGLKKKVDQLSKKFLGYK</sequence>
<dbReference type="SUPFAM" id="SSF56601">
    <property type="entry name" value="beta-lactamase/transpeptidase-like"/>
    <property type="match status" value="1"/>
</dbReference>
<dbReference type="EMBL" id="CP157400">
    <property type="protein sequence ID" value="XBS08147.1"/>
    <property type="molecule type" value="Genomic_DNA"/>
</dbReference>
<keyword evidence="2 3" id="KW-0472">Membrane</keyword>
<dbReference type="PANTHER" id="PTHR46825">
    <property type="entry name" value="D-ALANYL-D-ALANINE-CARBOXYPEPTIDASE/ENDOPEPTIDASE AMPH"/>
    <property type="match status" value="1"/>
</dbReference>
<keyword evidence="5" id="KW-0378">Hydrolase</keyword>
<organism evidence="5">
    <name type="scientific">Pediococcus pentosaceus CGMCC 7049</name>
    <dbReference type="NCBI Taxonomy" id="1460385"/>
    <lineage>
        <taxon>Bacteria</taxon>
        <taxon>Bacillati</taxon>
        <taxon>Bacillota</taxon>
        <taxon>Bacilli</taxon>
        <taxon>Lactobacillales</taxon>
        <taxon>Lactobacillaceae</taxon>
        <taxon>Pediococcus</taxon>
    </lineage>
</organism>
<dbReference type="EC" id="3.1.1.103" evidence="5"/>
<comment type="subcellular location">
    <subcellularLocation>
        <location evidence="1">Membrane</location>
    </subcellularLocation>
</comment>
<dbReference type="GO" id="GO:0016020">
    <property type="term" value="C:membrane"/>
    <property type="evidence" value="ECO:0007669"/>
    <property type="project" value="UniProtKB-SubCell"/>
</dbReference>
<name>A0AAU7NKK8_PEDPE</name>
<reference evidence="5" key="2">
    <citation type="submission" date="2024-05" db="EMBL/GenBank/DDBJ databases">
        <authorList>
            <person name="Chen H."/>
        </authorList>
    </citation>
    <scope>NUCLEOTIDE SEQUENCE</scope>
    <source>
        <strain evidence="5">CGMCC 7049</strain>
    </source>
</reference>
<evidence type="ECO:0000313" key="5">
    <source>
        <dbReference type="EMBL" id="XBS08147.1"/>
    </source>
</evidence>
<dbReference type="Gene3D" id="3.40.710.10">
    <property type="entry name" value="DD-peptidase/beta-lactamase superfamily"/>
    <property type="match status" value="1"/>
</dbReference>
<proteinExistence type="predicted"/>
<dbReference type="GO" id="GO:0016787">
    <property type="term" value="F:hydrolase activity"/>
    <property type="evidence" value="ECO:0007669"/>
    <property type="project" value="UniProtKB-KW"/>
</dbReference>
<dbReference type="InterPro" id="IPR012338">
    <property type="entry name" value="Beta-lactam/transpept-like"/>
</dbReference>
<keyword evidence="3" id="KW-1133">Transmembrane helix</keyword>
<feature type="domain" description="Beta-lactamase-related" evidence="4">
    <location>
        <begin position="64"/>
        <end position="350"/>
    </location>
</feature>
<keyword evidence="3" id="KW-0812">Transmembrane</keyword>